<dbReference type="AlphaFoldDB" id="A0AAD7KGX8"/>
<evidence type="ECO:0000259" key="2">
    <source>
        <dbReference type="Pfam" id="PF10342"/>
    </source>
</evidence>
<protein>
    <recommendedName>
        <fullName evidence="2">Yeast cell wall synthesis Kre9/Knh1-like N-terminal domain-containing protein</fullName>
    </recommendedName>
</protein>
<evidence type="ECO:0000313" key="3">
    <source>
        <dbReference type="EMBL" id="KAJ7783008.1"/>
    </source>
</evidence>
<name>A0AAD7KGX8_9AGAR</name>
<evidence type="ECO:0000313" key="4">
    <source>
        <dbReference type="Proteomes" id="UP001215598"/>
    </source>
</evidence>
<organism evidence="3 4">
    <name type="scientific">Mycena metata</name>
    <dbReference type="NCBI Taxonomy" id="1033252"/>
    <lineage>
        <taxon>Eukaryota</taxon>
        <taxon>Fungi</taxon>
        <taxon>Dikarya</taxon>
        <taxon>Basidiomycota</taxon>
        <taxon>Agaricomycotina</taxon>
        <taxon>Agaricomycetes</taxon>
        <taxon>Agaricomycetidae</taxon>
        <taxon>Agaricales</taxon>
        <taxon>Marasmiineae</taxon>
        <taxon>Mycenaceae</taxon>
        <taxon>Mycena</taxon>
    </lineage>
</organism>
<gene>
    <name evidence="3" type="ORF">B0H16DRAFT_1297813</name>
</gene>
<feature type="domain" description="Yeast cell wall synthesis Kre9/Knh1-like N-terminal" evidence="2">
    <location>
        <begin position="9"/>
        <end position="113"/>
    </location>
</feature>
<keyword evidence="4" id="KW-1185">Reference proteome</keyword>
<dbReference type="EMBL" id="JARKIB010000003">
    <property type="protein sequence ID" value="KAJ7783008.1"/>
    <property type="molecule type" value="Genomic_DNA"/>
</dbReference>
<dbReference type="GO" id="GO:0006078">
    <property type="term" value="P:(1-&gt;6)-beta-D-glucan biosynthetic process"/>
    <property type="evidence" value="ECO:0007669"/>
    <property type="project" value="InterPro"/>
</dbReference>
<dbReference type="GO" id="GO:0042546">
    <property type="term" value="P:cell wall biogenesis"/>
    <property type="evidence" value="ECO:0007669"/>
    <property type="project" value="InterPro"/>
</dbReference>
<dbReference type="InterPro" id="IPR018466">
    <property type="entry name" value="Kre9/Knh1-like_N"/>
</dbReference>
<keyword evidence="1" id="KW-0732">Signal</keyword>
<dbReference type="PANTHER" id="PTHR28154:SF1">
    <property type="entry name" value="CELL WALL SYNTHESIS PROTEIN KNH1-RELATED"/>
    <property type="match status" value="1"/>
</dbReference>
<feature type="non-terminal residue" evidence="3">
    <location>
        <position position="1"/>
    </location>
</feature>
<dbReference type="InterPro" id="IPR045328">
    <property type="entry name" value="Kre9/Knh1"/>
</dbReference>
<dbReference type="Pfam" id="PF10342">
    <property type="entry name" value="Kre9_KNH"/>
    <property type="match status" value="1"/>
</dbReference>
<evidence type="ECO:0000256" key="1">
    <source>
        <dbReference type="ARBA" id="ARBA00022729"/>
    </source>
</evidence>
<accession>A0AAD7KGX8</accession>
<sequence length="171" mass="18384">SFYGVQFTSPTQAISFTGGQQANITWIDDGAAPTLAQFGLAKASIYAGNSAQQTSLQTISESIDVTNPMFLVFTPDASIGPNSDQYFIRFDSLALKDTANPAIPALAFSHTFTMSAMTGVFNAEVLSEISGQSTAPIGGTGAVRHCVQHCRRRRAQHCCRRVQHQVCGLHR</sequence>
<comment type="caution">
    <text evidence="3">The sequence shown here is derived from an EMBL/GenBank/DDBJ whole genome shotgun (WGS) entry which is preliminary data.</text>
</comment>
<dbReference type="PANTHER" id="PTHR28154">
    <property type="entry name" value="CELL WALL SYNTHESIS PROTEIN KNH1-RELATED"/>
    <property type="match status" value="1"/>
</dbReference>
<dbReference type="Proteomes" id="UP001215598">
    <property type="component" value="Unassembled WGS sequence"/>
</dbReference>
<reference evidence="3" key="1">
    <citation type="submission" date="2023-03" db="EMBL/GenBank/DDBJ databases">
        <title>Massive genome expansion in bonnet fungi (Mycena s.s.) driven by repeated elements and novel gene families across ecological guilds.</title>
        <authorList>
            <consortium name="Lawrence Berkeley National Laboratory"/>
            <person name="Harder C.B."/>
            <person name="Miyauchi S."/>
            <person name="Viragh M."/>
            <person name="Kuo A."/>
            <person name="Thoen E."/>
            <person name="Andreopoulos B."/>
            <person name="Lu D."/>
            <person name="Skrede I."/>
            <person name="Drula E."/>
            <person name="Henrissat B."/>
            <person name="Morin E."/>
            <person name="Kohler A."/>
            <person name="Barry K."/>
            <person name="LaButti K."/>
            <person name="Morin E."/>
            <person name="Salamov A."/>
            <person name="Lipzen A."/>
            <person name="Mereny Z."/>
            <person name="Hegedus B."/>
            <person name="Baldrian P."/>
            <person name="Stursova M."/>
            <person name="Weitz H."/>
            <person name="Taylor A."/>
            <person name="Grigoriev I.V."/>
            <person name="Nagy L.G."/>
            <person name="Martin F."/>
            <person name="Kauserud H."/>
        </authorList>
    </citation>
    <scope>NUCLEOTIDE SEQUENCE</scope>
    <source>
        <strain evidence="3">CBHHK182m</strain>
    </source>
</reference>
<proteinExistence type="predicted"/>